<evidence type="ECO:0000313" key="2">
    <source>
        <dbReference type="Proteomes" id="UP000307956"/>
    </source>
</evidence>
<proteinExistence type="predicted"/>
<keyword evidence="2" id="KW-1185">Reference proteome</keyword>
<dbReference type="AlphaFoldDB" id="A0A4S4AWR0"/>
<dbReference type="Proteomes" id="UP000307956">
    <property type="component" value="Unassembled WGS sequence"/>
</dbReference>
<reference evidence="1 2" key="1">
    <citation type="submission" date="2019-04" db="EMBL/GenBank/DDBJ databases">
        <title>Azoarcus rhizosphaerae sp. nov. isolated from rhizosphere of Ficus religiosa.</title>
        <authorList>
            <person name="Lin S.-Y."/>
            <person name="Hameed A."/>
            <person name="Hsu Y.-H."/>
            <person name="Young C.-C."/>
        </authorList>
    </citation>
    <scope>NUCLEOTIDE SEQUENCE [LARGE SCALE GENOMIC DNA]</scope>
    <source>
        <strain evidence="1 2">CC-YHH848</strain>
    </source>
</reference>
<sequence>MSLTDQLAACAARADIAERAAGMEQFRADFKSVWRWRRECGEISAAEFESSYAQASEAVREHAGDAEWMRCAMADYRQQALQRERDTERAERIRAAVRAENEAKRRKAA</sequence>
<accession>A0A4S4AWR0</accession>
<dbReference type="EMBL" id="SSOD01000002">
    <property type="protein sequence ID" value="THF64337.1"/>
    <property type="molecule type" value="Genomic_DNA"/>
</dbReference>
<dbReference type="RefSeq" id="WP_136383526.1">
    <property type="nucleotide sequence ID" value="NZ_SSOD01000002.1"/>
</dbReference>
<gene>
    <name evidence="1" type="ORF">E6O51_03230</name>
</gene>
<protein>
    <submittedName>
        <fullName evidence="1">Uncharacterized protein</fullName>
    </submittedName>
</protein>
<name>A0A4S4AWR0_9RHOO</name>
<evidence type="ECO:0000313" key="1">
    <source>
        <dbReference type="EMBL" id="THF64337.1"/>
    </source>
</evidence>
<organism evidence="1 2">
    <name type="scientific">Pseudothauera rhizosphaerae</name>
    <dbReference type="NCBI Taxonomy" id="2565932"/>
    <lineage>
        <taxon>Bacteria</taxon>
        <taxon>Pseudomonadati</taxon>
        <taxon>Pseudomonadota</taxon>
        <taxon>Betaproteobacteria</taxon>
        <taxon>Rhodocyclales</taxon>
        <taxon>Zoogloeaceae</taxon>
        <taxon>Pseudothauera</taxon>
    </lineage>
</organism>
<comment type="caution">
    <text evidence="1">The sequence shown here is derived from an EMBL/GenBank/DDBJ whole genome shotgun (WGS) entry which is preliminary data.</text>
</comment>